<dbReference type="EMBL" id="JABFCS010000001">
    <property type="protein sequence ID" value="NNU44877.1"/>
    <property type="molecule type" value="Genomic_DNA"/>
</dbReference>
<name>A0A849KF48_9BURK</name>
<reference evidence="2 3" key="1">
    <citation type="submission" date="2020-05" db="EMBL/GenBank/DDBJ databases">
        <authorList>
            <person name="Khan S.A."/>
            <person name="Jeon C.O."/>
            <person name="Chun B.H."/>
        </authorList>
    </citation>
    <scope>NUCLEOTIDE SEQUENCE [LARGE SCALE GENOMIC DNA]</scope>
    <source>
        <strain evidence="2 3">B156</strain>
    </source>
</reference>
<evidence type="ECO:0000256" key="1">
    <source>
        <dbReference type="SAM" id="Phobius"/>
    </source>
</evidence>
<reference evidence="2 3" key="2">
    <citation type="submission" date="2020-06" db="EMBL/GenBank/DDBJ databases">
        <title>Ramlibacter rhizophilus sp. nov., isolated from rhizosphere soil of national flower Mugunghwa from South Korea.</title>
        <authorList>
            <person name="Zheng-Fei Y."/>
            <person name="Huan T."/>
        </authorList>
    </citation>
    <scope>NUCLEOTIDE SEQUENCE [LARGE SCALE GENOMIC DNA]</scope>
    <source>
        <strain evidence="2 3">B156</strain>
    </source>
</reference>
<accession>A0A849KF48</accession>
<evidence type="ECO:0000313" key="2">
    <source>
        <dbReference type="EMBL" id="NNU44877.1"/>
    </source>
</evidence>
<comment type="caution">
    <text evidence="2">The sequence shown here is derived from an EMBL/GenBank/DDBJ whole genome shotgun (WGS) entry which is preliminary data.</text>
</comment>
<keyword evidence="3" id="KW-1185">Reference proteome</keyword>
<sequence>MRRKSLLSERYGVVNRLRVTRKFWPWLLPVVWSSLLLVALDRMVHGEWARALLVLRLMFSPRQWSA</sequence>
<organism evidence="2 3">
    <name type="scientific">Ramlibacter montanisoli</name>
    <dbReference type="NCBI Taxonomy" id="2732512"/>
    <lineage>
        <taxon>Bacteria</taxon>
        <taxon>Pseudomonadati</taxon>
        <taxon>Pseudomonadota</taxon>
        <taxon>Betaproteobacteria</taxon>
        <taxon>Burkholderiales</taxon>
        <taxon>Comamonadaceae</taxon>
        <taxon>Ramlibacter</taxon>
    </lineage>
</organism>
<keyword evidence="1" id="KW-1133">Transmembrane helix</keyword>
<proteinExistence type="predicted"/>
<dbReference type="RefSeq" id="WP_171562141.1">
    <property type="nucleotide sequence ID" value="NZ_JABFCS010000001.1"/>
</dbReference>
<dbReference type="AlphaFoldDB" id="A0A849KF48"/>
<keyword evidence="1" id="KW-0472">Membrane</keyword>
<feature type="transmembrane region" description="Helical" evidence="1">
    <location>
        <begin position="23"/>
        <end position="40"/>
    </location>
</feature>
<protein>
    <submittedName>
        <fullName evidence="2">Uncharacterized protein</fullName>
    </submittedName>
</protein>
<evidence type="ECO:0000313" key="3">
    <source>
        <dbReference type="Proteomes" id="UP000552954"/>
    </source>
</evidence>
<gene>
    <name evidence="2" type="ORF">HK415_19500</name>
</gene>
<dbReference type="Proteomes" id="UP000552954">
    <property type="component" value="Unassembled WGS sequence"/>
</dbReference>
<keyword evidence="1" id="KW-0812">Transmembrane</keyword>